<dbReference type="Proteomes" id="UP000270021">
    <property type="component" value="Chromosome"/>
</dbReference>
<gene>
    <name evidence="1" type="ORF">EJO69_02760</name>
</gene>
<accession>A0A3Q8WSS1</accession>
<dbReference type="EMBL" id="CP034438">
    <property type="protein sequence ID" value="AZN29343.1"/>
    <property type="molecule type" value="Genomic_DNA"/>
</dbReference>
<reference evidence="1 2" key="1">
    <citation type="submission" date="2018-12" db="EMBL/GenBank/DDBJ databases">
        <title>Complete genome sequence of Flaviflexus salsibiostraticola KCTC 33148.</title>
        <authorList>
            <person name="Bae J.-W."/>
        </authorList>
    </citation>
    <scope>NUCLEOTIDE SEQUENCE [LARGE SCALE GENOMIC DNA]</scope>
    <source>
        <strain evidence="1 2">KCTC 33148</strain>
    </source>
</reference>
<sequence length="255" mass="27293">MTKQNTTQVSLIKIVYFDEESASDLLDIVAGGKETSSKESTKERAAEVEAEARAKAAAKFNWLPFFGGSAEASAAASASAVGRSILNKTLSNTILTDYLSKLDDLKGIERLDGLTVTARSDSAAYMKMYTPYLAMLKIDELPVNLAELDSALTSAKGYYELLGQSVDGAKRILRFNIQAFRNNYGLVDLGRMRLVFHGICVGKAAESSLTMQAEMAPGAEPAPLTGLDVVDGPSAEPSTLLDVYDVILAGVEYGE</sequence>
<organism evidence="1 2">
    <name type="scientific">Flaviflexus salsibiostraticola</name>
    <dbReference type="NCBI Taxonomy" id="1282737"/>
    <lineage>
        <taxon>Bacteria</taxon>
        <taxon>Bacillati</taxon>
        <taxon>Actinomycetota</taxon>
        <taxon>Actinomycetes</taxon>
        <taxon>Actinomycetales</taxon>
        <taxon>Actinomycetaceae</taxon>
        <taxon>Flaviflexus</taxon>
    </lineage>
</organism>
<evidence type="ECO:0000313" key="2">
    <source>
        <dbReference type="Proteomes" id="UP000270021"/>
    </source>
</evidence>
<evidence type="ECO:0000313" key="1">
    <source>
        <dbReference type="EMBL" id="AZN29343.1"/>
    </source>
</evidence>
<dbReference type="AlphaFoldDB" id="A0A3Q8WSS1"/>
<proteinExistence type="predicted"/>
<keyword evidence="2" id="KW-1185">Reference proteome</keyword>
<name>A0A3Q8WSS1_9ACTO</name>
<dbReference type="KEGG" id="fsl:EJO69_02760"/>
<dbReference type="RefSeq" id="WP_126038920.1">
    <property type="nucleotide sequence ID" value="NZ_CP034438.1"/>
</dbReference>
<dbReference type="OrthoDB" id="3196366at2"/>
<dbReference type="InterPro" id="IPR045633">
    <property type="entry name" value="DUF6414"/>
</dbReference>
<protein>
    <submittedName>
        <fullName evidence="1">Uncharacterized protein</fullName>
    </submittedName>
</protein>
<dbReference type="Pfam" id="PF19952">
    <property type="entry name" value="DUF6414"/>
    <property type="match status" value="1"/>
</dbReference>